<protein>
    <submittedName>
        <fullName evidence="7">TetR/AcrR family transcriptional regulator</fullName>
    </submittedName>
</protein>
<evidence type="ECO:0000256" key="5">
    <source>
        <dbReference type="PROSITE-ProRule" id="PRU00335"/>
    </source>
</evidence>
<accession>A0A7H0VJ39</accession>
<dbReference type="PANTHER" id="PTHR30055">
    <property type="entry name" value="HTH-TYPE TRANSCRIPTIONAL REGULATOR RUTR"/>
    <property type="match status" value="1"/>
</dbReference>
<feature type="DNA-binding region" description="H-T-H motif" evidence="5">
    <location>
        <begin position="11"/>
        <end position="30"/>
    </location>
</feature>
<dbReference type="SUPFAM" id="SSF48498">
    <property type="entry name" value="Tetracyclin repressor-like, C-terminal domain"/>
    <property type="match status" value="1"/>
</dbReference>
<dbReference type="GO" id="GO:0003700">
    <property type="term" value="F:DNA-binding transcription factor activity"/>
    <property type="evidence" value="ECO:0007669"/>
    <property type="project" value="TreeGrafter"/>
</dbReference>
<dbReference type="GO" id="GO:0000976">
    <property type="term" value="F:transcription cis-regulatory region binding"/>
    <property type="evidence" value="ECO:0007669"/>
    <property type="project" value="TreeGrafter"/>
</dbReference>
<dbReference type="KEGG" id="chyd:H4K34_07815"/>
<keyword evidence="4" id="KW-0804">Transcription</keyword>
<evidence type="ECO:0000256" key="4">
    <source>
        <dbReference type="ARBA" id="ARBA00023163"/>
    </source>
</evidence>
<dbReference type="Gene3D" id="1.10.357.10">
    <property type="entry name" value="Tetracycline Repressor, domain 2"/>
    <property type="match status" value="1"/>
</dbReference>
<dbReference type="PANTHER" id="PTHR30055:SF175">
    <property type="entry name" value="HTH-TYPE TRANSCRIPTIONAL REPRESSOR KSTR2"/>
    <property type="match status" value="1"/>
</dbReference>
<dbReference type="InterPro" id="IPR009057">
    <property type="entry name" value="Homeodomain-like_sf"/>
</dbReference>
<organism evidence="7 8">
    <name type="scientific">Croceimicrobium hydrocarbonivorans</name>
    <dbReference type="NCBI Taxonomy" id="2761580"/>
    <lineage>
        <taxon>Bacteria</taxon>
        <taxon>Pseudomonadati</taxon>
        <taxon>Bacteroidota</taxon>
        <taxon>Flavobacteriia</taxon>
        <taxon>Flavobacteriales</taxon>
        <taxon>Owenweeksiaceae</taxon>
        <taxon>Croceimicrobium</taxon>
    </lineage>
</organism>
<dbReference type="PROSITE" id="PS50977">
    <property type="entry name" value="HTH_TETR_2"/>
    <property type="match status" value="1"/>
</dbReference>
<evidence type="ECO:0000313" key="7">
    <source>
        <dbReference type="EMBL" id="QNR25737.1"/>
    </source>
</evidence>
<dbReference type="Gene3D" id="1.10.10.60">
    <property type="entry name" value="Homeodomain-like"/>
    <property type="match status" value="1"/>
</dbReference>
<gene>
    <name evidence="7" type="ORF">H4K34_07815</name>
</gene>
<keyword evidence="3 5" id="KW-0238">DNA-binding</keyword>
<reference evidence="7 8" key="1">
    <citation type="submission" date="2020-08" db="EMBL/GenBank/DDBJ databases">
        <title>Croceimicrobium hydrocarbonivorans gen. nov., sp. nov., a novel marine bacterium isolated from a bacterial consortium that degrades polyethylene terephthalate.</title>
        <authorList>
            <person name="Liu R."/>
        </authorList>
    </citation>
    <scope>NUCLEOTIDE SEQUENCE [LARGE SCALE GENOMIC DNA]</scope>
    <source>
        <strain evidence="7 8">A20-9</strain>
    </source>
</reference>
<evidence type="ECO:0000256" key="2">
    <source>
        <dbReference type="ARBA" id="ARBA00023015"/>
    </source>
</evidence>
<dbReference type="Pfam" id="PF00440">
    <property type="entry name" value="TetR_N"/>
    <property type="match status" value="1"/>
</dbReference>
<name>A0A7H0VJ39_9FLAO</name>
<dbReference type="InterPro" id="IPR050109">
    <property type="entry name" value="HTH-type_TetR-like_transc_reg"/>
</dbReference>
<evidence type="ECO:0000259" key="6">
    <source>
        <dbReference type="PROSITE" id="PS50977"/>
    </source>
</evidence>
<keyword evidence="8" id="KW-1185">Reference proteome</keyword>
<dbReference type="Proteomes" id="UP000516305">
    <property type="component" value="Chromosome"/>
</dbReference>
<dbReference type="SUPFAM" id="SSF46689">
    <property type="entry name" value="Homeodomain-like"/>
    <property type="match status" value="1"/>
</dbReference>
<dbReference type="EMBL" id="CP060139">
    <property type="protein sequence ID" value="QNR25737.1"/>
    <property type="molecule type" value="Genomic_DNA"/>
</dbReference>
<evidence type="ECO:0000256" key="3">
    <source>
        <dbReference type="ARBA" id="ARBA00023125"/>
    </source>
</evidence>
<sequence>MFQRYGLRPVTMDDIAKELSVSKKTLYKYFANKEELVERAVERVMDKVSARMVELLKAEGNAIDMLFAMDEVVCANIEAHDHSMQFQLERYYPELYAKLEGRKREMVLKMMHANIEQGKREGLFREELNNDVVAFLYYSRARLMTESDIAEFEQMSMPELMREILIYHVRGVANAKGIAYLQEKLMTTTKTQS</sequence>
<proteinExistence type="predicted"/>
<dbReference type="InterPro" id="IPR036271">
    <property type="entry name" value="Tet_transcr_reg_TetR-rel_C_sf"/>
</dbReference>
<keyword evidence="2" id="KW-0805">Transcription regulation</keyword>
<keyword evidence="1" id="KW-0678">Repressor</keyword>
<evidence type="ECO:0000313" key="8">
    <source>
        <dbReference type="Proteomes" id="UP000516305"/>
    </source>
</evidence>
<dbReference type="AlphaFoldDB" id="A0A7H0VJ39"/>
<feature type="domain" description="HTH tetR-type" evidence="6">
    <location>
        <begin position="1"/>
        <end position="48"/>
    </location>
</feature>
<evidence type="ECO:0000256" key="1">
    <source>
        <dbReference type="ARBA" id="ARBA00022491"/>
    </source>
</evidence>
<dbReference type="InterPro" id="IPR001647">
    <property type="entry name" value="HTH_TetR"/>
</dbReference>